<dbReference type="EMBL" id="JBHTJG010000015">
    <property type="protein sequence ID" value="MFD0948624.1"/>
    <property type="molecule type" value="Genomic_DNA"/>
</dbReference>
<feature type="transmembrane region" description="Helical" evidence="6">
    <location>
        <begin position="304"/>
        <end position="320"/>
    </location>
</feature>
<feature type="transmembrane region" description="Helical" evidence="6">
    <location>
        <begin position="149"/>
        <end position="172"/>
    </location>
</feature>
<dbReference type="InterPro" id="IPR044770">
    <property type="entry name" value="MFS_spinster-like"/>
</dbReference>
<feature type="transmembrane region" description="Helical" evidence="6">
    <location>
        <begin position="361"/>
        <end position="383"/>
    </location>
</feature>
<feature type="transmembrane region" description="Helical" evidence="6">
    <location>
        <begin position="231"/>
        <end position="249"/>
    </location>
</feature>
<organism evidence="8 9">
    <name type="scientific">Sphingomonas canadensis</name>
    <dbReference type="NCBI Taxonomy" id="1219257"/>
    <lineage>
        <taxon>Bacteria</taxon>
        <taxon>Pseudomonadati</taxon>
        <taxon>Pseudomonadota</taxon>
        <taxon>Alphaproteobacteria</taxon>
        <taxon>Sphingomonadales</taxon>
        <taxon>Sphingomonadaceae</taxon>
        <taxon>Sphingomonas</taxon>
    </lineage>
</organism>
<feature type="transmembrane region" description="Helical" evidence="6">
    <location>
        <begin position="326"/>
        <end position="349"/>
    </location>
</feature>
<feature type="transmembrane region" description="Helical" evidence="6">
    <location>
        <begin position="19"/>
        <end position="36"/>
    </location>
</feature>
<name>A0ABW3HH17_9SPHN</name>
<evidence type="ECO:0000256" key="6">
    <source>
        <dbReference type="SAM" id="Phobius"/>
    </source>
</evidence>
<dbReference type="Gene3D" id="1.20.1250.20">
    <property type="entry name" value="MFS general substrate transporter like domains"/>
    <property type="match status" value="2"/>
</dbReference>
<dbReference type="PANTHER" id="PTHR23505:SF79">
    <property type="entry name" value="PROTEIN SPINSTER"/>
    <property type="match status" value="1"/>
</dbReference>
<protein>
    <submittedName>
        <fullName evidence="8">MFS transporter</fullName>
    </submittedName>
</protein>
<proteinExistence type="predicted"/>
<comment type="caution">
    <text evidence="8">The sequence shown here is derived from an EMBL/GenBank/DDBJ whole genome shotgun (WGS) entry which is preliminary data.</text>
</comment>
<keyword evidence="4 6" id="KW-1133">Transmembrane helix</keyword>
<dbReference type="Pfam" id="PF07690">
    <property type="entry name" value="MFS_1"/>
    <property type="match status" value="1"/>
</dbReference>
<keyword evidence="9" id="KW-1185">Reference proteome</keyword>
<keyword evidence="3 6" id="KW-0812">Transmembrane</keyword>
<evidence type="ECO:0000256" key="4">
    <source>
        <dbReference type="ARBA" id="ARBA00022989"/>
    </source>
</evidence>
<evidence type="ECO:0000313" key="9">
    <source>
        <dbReference type="Proteomes" id="UP001596977"/>
    </source>
</evidence>
<reference evidence="9" key="1">
    <citation type="journal article" date="2019" name="Int. J. Syst. Evol. Microbiol.">
        <title>The Global Catalogue of Microorganisms (GCM) 10K type strain sequencing project: providing services to taxonomists for standard genome sequencing and annotation.</title>
        <authorList>
            <consortium name="The Broad Institute Genomics Platform"/>
            <consortium name="The Broad Institute Genome Sequencing Center for Infectious Disease"/>
            <person name="Wu L."/>
            <person name="Ma J."/>
        </authorList>
    </citation>
    <scope>NUCLEOTIDE SEQUENCE [LARGE SCALE GENOMIC DNA]</scope>
    <source>
        <strain evidence="9">CCUG 62982</strain>
    </source>
</reference>
<dbReference type="PROSITE" id="PS50850">
    <property type="entry name" value="MFS"/>
    <property type="match status" value="1"/>
</dbReference>
<dbReference type="InterPro" id="IPR036259">
    <property type="entry name" value="MFS_trans_sf"/>
</dbReference>
<sequence length="432" mass="44475">MAGAADPAAAAPPSVSRGAALYMLLLLCLVNAFNYVDRSMLALVMPQMTKELQLSDTVTGLVAGLPFALCYASCAIPLAWVADRYNRRNLLAGALAGWSVVTALTGAAQSGWQLAAARFALGAGESAGHPTTASLIAGSFALKDRTAAFSALSASAYLGPFVGFPIVGWLLAEHGWRAAYYATGIAGVAMAAAFFLTVREPPRGQAGPAVPGGGGFVAGVRRLLATPSYRLVVLAGGFSAVNQGAHLTWGPTFLARVHHLDPQAIGLYFGTLRGAAGLAGALFAAVVVGMLVRRDIRWQVRVPILVAGLPFLSDLLFLAARDPLLWQAGLALSAFVTAIAVALSYPLYVNIAPPGLRATASAFYFLVASLMGFILGPLTVGALSDVFAAAWGAEAITVAMAAASGSALLSFLLLLRAGRSWTEDVARAEGAA</sequence>
<dbReference type="Proteomes" id="UP001596977">
    <property type="component" value="Unassembled WGS sequence"/>
</dbReference>
<evidence type="ECO:0000259" key="7">
    <source>
        <dbReference type="PROSITE" id="PS50850"/>
    </source>
</evidence>
<feature type="domain" description="Major facilitator superfamily (MFS) profile" evidence="7">
    <location>
        <begin position="23"/>
        <end position="419"/>
    </location>
</feature>
<keyword evidence="5 6" id="KW-0472">Membrane</keyword>
<evidence type="ECO:0000256" key="3">
    <source>
        <dbReference type="ARBA" id="ARBA00022692"/>
    </source>
</evidence>
<dbReference type="SUPFAM" id="SSF103473">
    <property type="entry name" value="MFS general substrate transporter"/>
    <property type="match status" value="1"/>
</dbReference>
<feature type="transmembrane region" description="Helical" evidence="6">
    <location>
        <begin position="178"/>
        <end position="198"/>
    </location>
</feature>
<gene>
    <name evidence="8" type="ORF">ACFQ1E_19955</name>
</gene>
<dbReference type="InterPro" id="IPR011701">
    <property type="entry name" value="MFS"/>
</dbReference>
<evidence type="ECO:0000256" key="2">
    <source>
        <dbReference type="ARBA" id="ARBA00022448"/>
    </source>
</evidence>
<evidence type="ECO:0000256" key="1">
    <source>
        <dbReference type="ARBA" id="ARBA00004141"/>
    </source>
</evidence>
<feature type="transmembrane region" description="Helical" evidence="6">
    <location>
        <begin position="395"/>
        <end position="415"/>
    </location>
</feature>
<feature type="transmembrane region" description="Helical" evidence="6">
    <location>
        <begin position="269"/>
        <end position="292"/>
    </location>
</feature>
<keyword evidence="2" id="KW-0813">Transport</keyword>
<feature type="transmembrane region" description="Helical" evidence="6">
    <location>
        <begin position="57"/>
        <end position="78"/>
    </location>
</feature>
<dbReference type="RefSeq" id="WP_264946535.1">
    <property type="nucleotide sequence ID" value="NZ_JAPDRA010000015.1"/>
</dbReference>
<evidence type="ECO:0000313" key="8">
    <source>
        <dbReference type="EMBL" id="MFD0948624.1"/>
    </source>
</evidence>
<comment type="subcellular location">
    <subcellularLocation>
        <location evidence="1">Membrane</location>
        <topology evidence="1">Multi-pass membrane protein</topology>
    </subcellularLocation>
</comment>
<accession>A0ABW3HH17</accession>
<evidence type="ECO:0000256" key="5">
    <source>
        <dbReference type="ARBA" id="ARBA00023136"/>
    </source>
</evidence>
<dbReference type="InterPro" id="IPR020846">
    <property type="entry name" value="MFS_dom"/>
</dbReference>
<dbReference type="PANTHER" id="PTHR23505">
    <property type="entry name" value="SPINSTER"/>
    <property type="match status" value="1"/>
</dbReference>
<feature type="transmembrane region" description="Helical" evidence="6">
    <location>
        <begin position="90"/>
        <end position="108"/>
    </location>
</feature>